<dbReference type="GO" id="GO:0006020">
    <property type="term" value="P:inositol metabolic process"/>
    <property type="evidence" value="ECO:0007669"/>
    <property type="project" value="TreeGrafter"/>
</dbReference>
<evidence type="ECO:0000256" key="2">
    <source>
        <dbReference type="ARBA" id="ARBA00004970"/>
    </source>
</evidence>
<evidence type="ECO:0000256" key="7">
    <source>
        <dbReference type="ARBA" id="ARBA00022842"/>
    </source>
</evidence>
<dbReference type="AlphaFoldDB" id="A0A1H9JG30"/>
<protein>
    <recommendedName>
        <fullName evidence="4">Histidinol-phosphatase</fullName>
        <ecNumber evidence="3">3.1.3.15</ecNumber>
    </recommendedName>
    <alternativeName>
        <fullName evidence="8">Histidinol-phosphate phosphatase</fullName>
    </alternativeName>
</protein>
<keyword evidence="5 11" id="KW-0479">Metal-binding</keyword>
<evidence type="ECO:0000256" key="10">
    <source>
        <dbReference type="ARBA" id="ARBA00053547"/>
    </source>
</evidence>
<keyword evidence="13" id="KW-1185">Reference proteome</keyword>
<proteinExistence type="predicted"/>
<dbReference type="STRING" id="1036181.SAMN05421756_106192"/>
<dbReference type="Gene3D" id="3.40.190.80">
    <property type="match status" value="1"/>
</dbReference>
<dbReference type="Pfam" id="PF00459">
    <property type="entry name" value="Inositol_P"/>
    <property type="match status" value="1"/>
</dbReference>
<comment type="function">
    <text evidence="10">Catalyzes the dephosphorylation of histidinol-phosphate to histidinol, the direct precursor of histidine.</text>
</comment>
<accession>A0A1H9JG30</accession>
<dbReference type="InterPro" id="IPR020583">
    <property type="entry name" value="Inositol_monoP_metal-BS"/>
</dbReference>
<evidence type="ECO:0000256" key="1">
    <source>
        <dbReference type="ARBA" id="ARBA00001946"/>
    </source>
</evidence>
<dbReference type="EC" id="3.1.3.15" evidence="3"/>
<feature type="binding site" evidence="11">
    <location>
        <position position="95"/>
    </location>
    <ligand>
        <name>Mg(2+)</name>
        <dbReference type="ChEBI" id="CHEBI:18420"/>
        <label>1</label>
        <note>catalytic</note>
    </ligand>
</feature>
<evidence type="ECO:0000313" key="12">
    <source>
        <dbReference type="EMBL" id="SEQ85729.1"/>
    </source>
</evidence>
<dbReference type="PANTHER" id="PTHR20854">
    <property type="entry name" value="INOSITOL MONOPHOSPHATASE"/>
    <property type="match status" value="1"/>
</dbReference>
<evidence type="ECO:0000256" key="3">
    <source>
        <dbReference type="ARBA" id="ARBA00013085"/>
    </source>
</evidence>
<feature type="binding site" evidence="11">
    <location>
        <position position="76"/>
    </location>
    <ligand>
        <name>Mg(2+)</name>
        <dbReference type="ChEBI" id="CHEBI:18420"/>
        <label>1</label>
        <note>catalytic</note>
    </ligand>
</feature>
<evidence type="ECO:0000256" key="5">
    <source>
        <dbReference type="ARBA" id="ARBA00022723"/>
    </source>
</evidence>
<dbReference type="GO" id="GO:0008934">
    <property type="term" value="F:inositol monophosphate 1-phosphatase activity"/>
    <property type="evidence" value="ECO:0007669"/>
    <property type="project" value="TreeGrafter"/>
</dbReference>
<sequence>MTQETAETWLEERARVAEEIIRDAGAVALGYFDRLGELTVRSKGVQDVVSEADVAVEELVKERLAQAFPHDAFLGEETGHADFPGSEGIWVVDPIDGTQPFVSGLRTWCVSIAYVRDGRVRLGLVNNPAAGELFVGATDRPATLNGAPISPSTATSVSEGLTFLGCSARVGPEDVVPVLDRLMRRHGMFVRNGSGALGLCDVACGRLVGYVEPHINAWDCLGAVAVLDAAGARVSDYLTPETLLAGNKIVAATPAVFDELVSILG</sequence>
<evidence type="ECO:0000256" key="9">
    <source>
        <dbReference type="ARBA" id="ARBA00049158"/>
    </source>
</evidence>
<comment type="catalytic activity">
    <reaction evidence="9">
        <text>L-histidinol phosphate + H2O = L-histidinol + phosphate</text>
        <dbReference type="Rhea" id="RHEA:14465"/>
        <dbReference type="ChEBI" id="CHEBI:15377"/>
        <dbReference type="ChEBI" id="CHEBI:43474"/>
        <dbReference type="ChEBI" id="CHEBI:57699"/>
        <dbReference type="ChEBI" id="CHEBI:57980"/>
        <dbReference type="EC" id="3.1.3.15"/>
    </reaction>
</comment>
<organism evidence="12 13">
    <name type="scientific">Microlunatus flavus</name>
    <dbReference type="NCBI Taxonomy" id="1036181"/>
    <lineage>
        <taxon>Bacteria</taxon>
        <taxon>Bacillati</taxon>
        <taxon>Actinomycetota</taxon>
        <taxon>Actinomycetes</taxon>
        <taxon>Propionibacteriales</taxon>
        <taxon>Propionibacteriaceae</taxon>
        <taxon>Microlunatus</taxon>
    </lineage>
</organism>
<comment type="pathway">
    <text evidence="2">Amino-acid biosynthesis; L-histidine biosynthesis; L-histidine from 5-phospho-alpha-D-ribose 1-diphosphate: step 8/9.</text>
</comment>
<dbReference type="GO" id="GO:0004401">
    <property type="term" value="F:histidinol-phosphatase activity"/>
    <property type="evidence" value="ECO:0007669"/>
    <property type="project" value="UniProtKB-EC"/>
</dbReference>
<evidence type="ECO:0000256" key="11">
    <source>
        <dbReference type="PIRSR" id="PIRSR600760-2"/>
    </source>
</evidence>
<dbReference type="PRINTS" id="PR00377">
    <property type="entry name" value="IMPHPHTASES"/>
</dbReference>
<dbReference type="FunFam" id="3.30.540.10:FF:000003">
    <property type="entry name" value="Inositol-1-monophosphatase"/>
    <property type="match status" value="1"/>
</dbReference>
<keyword evidence="6" id="KW-0378">Hydrolase</keyword>
<dbReference type="InterPro" id="IPR000760">
    <property type="entry name" value="Inositol_monophosphatase-like"/>
</dbReference>
<dbReference type="RefSeq" id="WP_170854159.1">
    <property type="nucleotide sequence ID" value="NZ_FOFA01000006.1"/>
</dbReference>
<dbReference type="Gene3D" id="3.30.540.10">
    <property type="entry name" value="Fructose-1,6-Bisphosphatase, subunit A, domain 1"/>
    <property type="match status" value="1"/>
</dbReference>
<feature type="binding site" evidence="11">
    <location>
        <position position="93"/>
    </location>
    <ligand>
        <name>Mg(2+)</name>
        <dbReference type="ChEBI" id="CHEBI:18420"/>
        <label>2</label>
    </ligand>
</feature>
<evidence type="ECO:0000256" key="6">
    <source>
        <dbReference type="ARBA" id="ARBA00022801"/>
    </source>
</evidence>
<dbReference type="PANTHER" id="PTHR20854:SF4">
    <property type="entry name" value="INOSITOL-1-MONOPHOSPHATASE-RELATED"/>
    <property type="match status" value="1"/>
</dbReference>
<dbReference type="EMBL" id="FOFA01000006">
    <property type="protein sequence ID" value="SEQ85729.1"/>
    <property type="molecule type" value="Genomic_DNA"/>
</dbReference>
<comment type="cofactor">
    <cofactor evidence="1 11">
        <name>Mg(2+)</name>
        <dbReference type="ChEBI" id="CHEBI:18420"/>
    </cofactor>
</comment>
<feature type="binding site" evidence="11">
    <location>
        <position position="96"/>
    </location>
    <ligand>
        <name>Mg(2+)</name>
        <dbReference type="ChEBI" id="CHEBI:18420"/>
        <label>1</label>
        <note>catalytic</note>
    </ligand>
</feature>
<feature type="binding site" evidence="11">
    <location>
        <position position="219"/>
    </location>
    <ligand>
        <name>Mg(2+)</name>
        <dbReference type="ChEBI" id="CHEBI:18420"/>
        <label>1</label>
        <note>catalytic</note>
    </ligand>
</feature>
<dbReference type="GO" id="GO:0007165">
    <property type="term" value="P:signal transduction"/>
    <property type="evidence" value="ECO:0007669"/>
    <property type="project" value="TreeGrafter"/>
</dbReference>
<dbReference type="PROSITE" id="PS00629">
    <property type="entry name" value="IMP_1"/>
    <property type="match status" value="1"/>
</dbReference>
<evidence type="ECO:0000313" key="13">
    <source>
        <dbReference type="Proteomes" id="UP000198504"/>
    </source>
</evidence>
<dbReference type="Proteomes" id="UP000198504">
    <property type="component" value="Unassembled WGS sequence"/>
</dbReference>
<dbReference type="SUPFAM" id="SSF56655">
    <property type="entry name" value="Carbohydrate phosphatase"/>
    <property type="match status" value="1"/>
</dbReference>
<gene>
    <name evidence="12" type="ORF">SAMN05421756_106192</name>
</gene>
<reference evidence="13" key="1">
    <citation type="submission" date="2016-10" db="EMBL/GenBank/DDBJ databases">
        <authorList>
            <person name="Varghese N."/>
            <person name="Submissions S."/>
        </authorList>
    </citation>
    <scope>NUCLEOTIDE SEQUENCE [LARGE SCALE GENOMIC DNA]</scope>
    <source>
        <strain evidence="13">CGMCC 4.6856</strain>
    </source>
</reference>
<name>A0A1H9JG30_9ACTN</name>
<dbReference type="GO" id="GO:0046872">
    <property type="term" value="F:metal ion binding"/>
    <property type="evidence" value="ECO:0007669"/>
    <property type="project" value="UniProtKB-KW"/>
</dbReference>
<keyword evidence="7 11" id="KW-0460">Magnesium</keyword>
<evidence type="ECO:0000256" key="8">
    <source>
        <dbReference type="ARBA" id="ARBA00033209"/>
    </source>
</evidence>
<evidence type="ECO:0000256" key="4">
    <source>
        <dbReference type="ARBA" id="ARBA00021697"/>
    </source>
</evidence>